<dbReference type="EMBL" id="LODL01000007">
    <property type="protein sequence ID" value="KXB32052.1"/>
    <property type="molecule type" value="Genomic_DNA"/>
</dbReference>
<gene>
    <name evidence="1" type="ORF">AT959_03045</name>
</gene>
<protein>
    <submittedName>
        <fullName evidence="1">Uncharacterized protein</fullName>
    </submittedName>
</protein>
<comment type="caution">
    <text evidence="1">The sequence shown here is derived from an EMBL/GenBank/DDBJ whole genome shotgun (WGS) entry which is preliminary data.</text>
</comment>
<accession>A0A133XM84</accession>
<evidence type="ECO:0000313" key="1">
    <source>
        <dbReference type="EMBL" id="KXB32052.1"/>
    </source>
</evidence>
<name>A0A133XM84_9RHOO</name>
<dbReference type="Proteomes" id="UP000070186">
    <property type="component" value="Unassembled WGS sequence"/>
</dbReference>
<reference evidence="1 2" key="1">
    <citation type="submission" date="2015-12" db="EMBL/GenBank/DDBJ databases">
        <title>Nitrous oxide reduction kinetics distinguish bacteria harboring typical versus atypical NosZ.</title>
        <authorList>
            <person name="Yoon S."/>
            <person name="Nissen S."/>
            <person name="Park D."/>
            <person name="Sanford R.A."/>
            <person name="Loeffler F.E."/>
        </authorList>
    </citation>
    <scope>NUCLEOTIDE SEQUENCE [LARGE SCALE GENOMIC DNA]</scope>
    <source>
        <strain evidence="1 2">ATCC BAA-841</strain>
    </source>
</reference>
<sequence>MPRCRELAYSQRSLLKDVIMFYLAALVPSHDKPEQYTYGTVHTEADSYLNAEDLLSGLVSEGNHVFELGVDELPSGADDIRECLLCNPGRVFVSMLFGEPDYFCIVELP</sequence>
<organism evidence="1 2">
    <name type="scientific">Dechloromonas denitrificans</name>
    <dbReference type="NCBI Taxonomy" id="281362"/>
    <lineage>
        <taxon>Bacteria</taxon>
        <taxon>Pseudomonadati</taxon>
        <taxon>Pseudomonadota</taxon>
        <taxon>Betaproteobacteria</taxon>
        <taxon>Rhodocyclales</taxon>
        <taxon>Azonexaceae</taxon>
        <taxon>Dechloromonas</taxon>
    </lineage>
</organism>
<dbReference type="STRING" id="281362.AT959_03045"/>
<proteinExistence type="predicted"/>
<keyword evidence="2" id="KW-1185">Reference proteome</keyword>
<evidence type="ECO:0000313" key="2">
    <source>
        <dbReference type="Proteomes" id="UP000070186"/>
    </source>
</evidence>
<dbReference type="AlphaFoldDB" id="A0A133XM84"/>